<keyword evidence="3 5" id="KW-0863">Zinc-finger</keyword>
<dbReference type="InterPro" id="IPR050688">
    <property type="entry name" value="Zinc_finger/UBP_domain"/>
</dbReference>
<keyword evidence="2" id="KW-0677">Repeat</keyword>
<dbReference type="SMART" id="SM00355">
    <property type="entry name" value="ZnF_C2H2"/>
    <property type="match status" value="3"/>
</dbReference>
<proteinExistence type="predicted"/>
<evidence type="ECO:0000256" key="5">
    <source>
        <dbReference type="PROSITE-ProRule" id="PRU00042"/>
    </source>
</evidence>
<name>A0A914WAY8_9BILA</name>
<evidence type="ECO:0000313" key="8">
    <source>
        <dbReference type="WBParaSite" id="PSAMB.scaffold3642size17465.g22233.t1"/>
    </source>
</evidence>
<organism evidence="7 8">
    <name type="scientific">Plectus sambesii</name>
    <dbReference type="NCBI Taxonomy" id="2011161"/>
    <lineage>
        <taxon>Eukaryota</taxon>
        <taxon>Metazoa</taxon>
        <taxon>Ecdysozoa</taxon>
        <taxon>Nematoda</taxon>
        <taxon>Chromadorea</taxon>
        <taxon>Plectida</taxon>
        <taxon>Plectina</taxon>
        <taxon>Plectoidea</taxon>
        <taxon>Plectidae</taxon>
        <taxon>Plectus</taxon>
    </lineage>
</organism>
<accession>A0A914WAY8</accession>
<dbReference type="InterPro" id="IPR013087">
    <property type="entry name" value="Znf_C2H2_type"/>
</dbReference>
<dbReference type="WBParaSite" id="PSAMB.scaffold3642size17465.g22233.t1">
    <property type="protein sequence ID" value="PSAMB.scaffold3642size17465.g22233.t1"/>
    <property type="gene ID" value="PSAMB.scaffold3642size17465.g22233"/>
</dbReference>
<evidence type="ECO:0000256" key="2">
    <source>
        <dbReference type="ARBA" id="ARBA00022737"/>
    </source>
</evidence>
<dbReference type="InterPro" id="IPR036236">
    <property type="entry name" value="Znf_C2H2_sf"/>
</dbReference>
<keyword evidence="4" id="KW-0862">Zinc</keyword>
<evidence type="ECO:0000256" key="4">
    <source>
        <dbReference type="ARBA" id="ARBA00022833"/>
    </source>
</evidence>
<keyword evidence="1" id="KW-0479">Metal-binding</keyword>
<dbReference type="GO" id="GO:0010468">
    <property type="term" value="P:regulation of gene expression"/>
    <property type="evidence" value="ECO:0007669"/>
    <property type="project" value="TreeGrafter"/>
</dbReference>
<evidence type="ECO:0000256" key="1">
    <source>
        <dbReference type="ARBA" id="ARBA00022723"/>
    </source>
</evidence>
<dbReference type="GO" id="GO:0005634">
    <property type="term" value="C:nucleus"/>
    <property type="evidence" value="ECO:0007669"/>
    <property type="project" value="TreeGrafter"/>
</dbReference>
<keyword evidence="7" id="KW-1185">Reference proteome</keyword>
<evidence type="ECO:0000259" key="6">
    <source>
        <dbReference type="PROSITE" id="PS50157"/>
    </source>
</evidence>
<dbReference type="GO" id="GO:0008270">
    <property type="term" value="F:zinc ion binding"/>
    <property type="evidence" value="ECO:0007669"/>
    <property type="project" value="UniProtKB-KW"/>
</dbReference>
<dbReference type="PANTHER" id="PTHR24403">
    <property type="entry name" value="ZINC FINGER PROTEIN"/>
    <property type="match status" value="1"/>
</dbReference>
<sequence length="180" mass="20271">MSSSAINESPYNCTECGASKKSEEALELHLKVSHLKWLPFKCPKCTAQRALESQMRNHIQINNHGDPSKPNVLDMKKHGLNHVLKPIFMCPHCNFNRQFEISGVKAHMRMKHPDSSLQLIDNSSLYADDIKKCLQFCFPGHFGINEDAPRDAPLPAKSLEGSEEEWIVVKDATCAICNQL</sequence>
<evidence type="ECO:0000256" key="3">
    <source>
        <dbReference type="ARBA" id="ARBA00022771"/>
    </source>
</evidence>
<feature type="domain" description="C2H2-type" evidence="6">
    <location>
        <begin position="11"/>
        <end position="39"/>
    </location>
</feature>
<dbReference type="AlphaFoldDB" id="A0A914WAY8"/>
<dbReference type="Gene3D" id="3.30.160.60">
    <property type="entry name" value="Classic Zinc Finger"/>
    <property type="match status" value="1"/>
</dbReference>
<reference evidence="8" key="1">
    <citation type="submission" date="2022-11" db="UniProtKB">
        <authorList>
            <consortium name="WormBaseParasite"/>
        </authorList>
    </citation>
    <scope>IDENTIFICATION</scope>
</reference>
<dbReference type="PANTHER" id="PTHR24403:SF67">
    <property type="entry name" value="FI01116P-RELATED"/>
    <property type="match status" value="1"/>
</dbReference>
<dbReference type="PROSITE" id="PS50157">
    <property type="entry name" value="ZINC_FINGER_C2H2_2"/>
    <property type="match status" value="1"/>
</dbReference>
<dbReference type="Proteomes" id="UP000887566">
    <property type="component" value="Unplaced"/>
</dbReference>
<dbReference type="SUPFAM" id="SSF57667">
    <property type="entry name" value="beta-beta-alpha zinc fingers"/>
    <property type="match status" value="1"/>
</dbReference>
<protein>
    <submittedName>
        <fullName evidence="8">C2H2-type domain-containing protein</fullName>
    </submittedName>
</protein>
<evidence type="ECO:0000313" key="7">
    <source>
        <dbReference type="Proteomes" id="UP000887566"/>
    </source>
</evidence>